<feature type="region of interest" description="Disordered" evidence="1">
    <location>
        <begin position="158"/>
        <end position="183"/>
    </location>
</feature>
<organism evidence="2 3">
    <name type="scientific">Pseudocowpox virus</name>
    <dbReference type="NCBI Taxonomy" id="129726"/>
    <lineage>
        <taxon>Viruses</taxon>
        <taxon>Varidnaviria</taxon>
        <taxon>Bamfordvirae</taxon>
        <taxon>Nucleocytoviricota</taxon>
        <taxon>Pokkesviricetes</taxon>
        <taxon>Chitovirales</taxon>
        <taxon>Poxviridae</taxon>
        <taxon>Chordopoxvirinae</taxon>
        <taxon>Parapoxvirus</taxon>
        <taxon>Parapoxvirus pseudocowpox</taxon>
    </lineage>
</organism>
<dbReference type="KEGG" id="vg:8797277"/>
<name>D3IZM1_9POXV</name>
<keyword evidence="3" id="KW-1185">Reference proteome</keyword>
<protein>
    <submittedName>
        <fullName evidence="2">Uncharacterized protein</fullName>
    </submittedName>
</protein>
<evidence type="ECO:0000313" key="3">
    <source>
        <dbReference type="Proteomes" id="UP000117145"/>
    </source>
</evidence>
<dbReference type="Proteomes" id="UP000117145">
    <property type="component" value="Segment"/>
</dbReference>
<dbReference type="OrthoDB" id="1126at548681"/>
<proteinExistence type="predicted"/>
<reference evidence="2 3" key="1">
    <citation type="journal article" date="2010" name="J. Gen. Virol.">
        <title>The genome of pseudocowpoxvirus: comparison of a reindeer isolate and a reference strain.</title>
        <authorList>
            <person name="Hautaniemi M."/>
            <person name="Ueda N."/>
            <person name="Tuimala J."/>
            <person name="Mercer A.A."/>
            <person name="Lahdenpera J."/>
            <person name="McInnes C.J."/>
        </authorList>
    </citation>
    <scope>NUCLEOTIDE SEQUENCE [LARGE SCALE GENOMIC DNA]</scope>
    <source>
        <strain evidence="2">VR634</strain>
    </source>
</reference>
<evidence type="ECO:0000313" key="2">
    <source>
        <dbReference type="EMBL" id="ADC53975.1"/>
    </source>
</evidence>
<evidence type="ECO:0000256" key="1">
    <source>
        <dbReference type="SAM" id="MobiDB-lite"/>
    </source>
</evidence>
<dbReference type="GeneID" id="8797277"/>
<dbReference type="RefSeq" id="YP_003457379.1">
    <property type="nucleotide sequence ID" value="NC_013804.1"/>
</dbReference>
<feature type="compositionally biased region" description="Basic residues" evidence="1">
    <location>
        <begin position="158"/>
        <end position="176"/>
    </location>
</feature>
<sequence>MAGRARFSPRLHIPAARAALGPHVHFPRRRCVGIFGGWRAFVGDAIASDADMLSPQWMGVHVLAGEGAVELYGREMDPRFLGLYYATARRVSERPLFATPGWRRRFPAVARGLDALERRTRATAALICGVYAGHSRALRRRNMRRWFGERFSAGRERRLRRQRKNKASRRRRRFRRRPGDGAC</sequence>
<accession>D3IZM1</accession>
<dbReference type="EMBL" id="GQ329670">
    <property type="protein sequence ID" value="ADC53975.1"/>
    <property type="molecule type" value="Genomic_DNA"/>
</dbReference>